<organism evidence="2">
    <name type="scientific">Sexangularia sp. CB-2014</name>
    <dbReference type="NCBI Taxonomy" id="1486929"/>
    <lineage>
        <taxon>Eukaryota</taxon>
        <taxon>Amoebozoa</taxon>
        <taxon>Tubulinea</taxon>
        <taxon>Elardia</taxon>
        <taxon>Arcellinida</taxon>
        <taxon>Arcellinida incertae sedis</taxon>
        <taxon>Sexangularia</taxon>
    </lineage>
</organism>
<dbReference type="Pfam" id="PF13516">
    <property type="entry name" value="LRR_6"/>
    <property type="match status" value="4"/>
</dbReference>
<dbReference type="AlphaFoldDB" id="A0A7S1V8F8"/>
<gene>
    <name evidence="2" type="ORF">SSP0437_LOCUS3277</name>
</gene>
<reference evidence="2" key="1">
    <citation type="submission" date="2021-01" db="EMBL/GenBank/DDBJ databases">
        <authorList>
            <person name="Corre E."/>
            <person name="Pelletier E."/>
            <person name="Niang G."/>
            <person name="Scheremetjew M."/>
            <person name="Finn R."/>
            <person name="Kale V."/>
            <person name="Holt S."/>
            <person name="Cochrane G."/>
            <person name="Meng A."/>
            <person name="Brown T."/>
            <person name="Cohen L."/>
        </authorList>
    </citation>
    <scope>NUCLEOTIDE SEQUENCE</scope>
    <source>
        <strain evidence="2">ATCC 50979</strain>
    </source>
</reference>
<dbReference type="InterPro" id="IPR001611">
    <property type="entry name" value="Leu-rich_rpt"/>
</dbReference>
<dbReference type="Gene3D" id="3.80.10.10">
    <property type="entry name" value="Ribonuclease Inhibitor"/>
    <property type="match status" value="2"/>
</dbReference>
<dbReference type="PANTHER" id="PTHR24111:SF0">
    <property type="entry name" value="LEUCINE-RICH REPEAT-CONTAINING PROTEIN"/>
    <property type="match status" value="1"/>
</dbReference>
<dbReference type="InterPro" id="IPR052201">
    <property type="entry name" value="LRR-containing_regulator"/>
</dbReference>
<dbReference type="SUPFAM" id="SSF52047">
    <property type="entry name" value="RNI-like"/>
    <property type="match status" value="1"/>
</dbReference>
<evidence type="ECO:0008006" key="3">
    <source>
        <dbReference type="Google" id="ProtNLM"/>
    </source>
</evidence>
<sequence>MYSLRWQCWSDETVCHVLADTQPSHGEVAPASGRRVTLAGSMLEQWTEEQDGALFAHRLQGYQGVSHLALGTPGLSFTPHPRLLSSLLTQLSRPGCSLTELKVSGPLLNGDQLDSLARALGQAHGGFQHAALWKIPLGSNGATLLALSMASKGGSAGTLQGLDLFCCDVGDRGARAIAALLSKCTTTLRHLDLLGNCITSSGVTTLVESLATNRRVTYLGLSDNPIGEAGILAIADLLQVNHTLRELALSGVRVGERSMGRLAAALAANATVTQLDLGWNHLSTRSITSLSSLLSNTTCAITTLDLVGNALHGESARVLATALETSTSLRSLNLTCTELTEADVYPLATALAVNTTLQTLNLMGNNLGVQGGRLLAVVLEVNTSLVELFLVSTGQTTDSASAFARSLDVNETLATLDLDRNAVDDATLTAIATTLSHRPVRPRHLRPPTGGAPAGTGTPVLEQPGGASSVALDHVARAVSVALAHPCLRADSAEARMEDEHRLAEAAAHLEPLADVRAVVRDATRDRTALRLASAAVRHAPNHGVVARHSAAVDTLLSHRPRLDAAADIVRDVWQGGNDVDVDASLWDFVTDADADKRRQDLASLVGRVNVWRRAMRAGAADAARRVAAARTSYAQLLATVRDVGPTVVSNVLHAGYRLVMTVEAIATESRAPSPLRSAGLDAATVIAHLRADAATTVAALASLRTDLAALADATPTCPSTTTLAAAEATARAARHRLGRLEVDLQYAQEDGDEVAADNLRDGVAKARASVAVADNSRNVEWARLACAAATRWPSLRRRLGGCATTAGSLDEYRLQEPLSMRAVQRRSTRRRATAADGARVALKLFRLAEADEAARFLRATQVVATLPPSASQHTVAVRTAFVDVEGGSVVGVLELPFHEHGWPALLRPPPS</sequence>
<protein>
    <recommendedName>
        <fullName evidence="3">Protein kinase domain-containing protein</fullName>
    </recommendedName>
</protein>
<accession>A0A7S1V8F8</accession>
<dbReference type="EMBL" id="HBGL01004248">
    <property type="protein sequence ID" value="CAD9291464.1"/>
    <property type="molecule type" value="Transcribed_RNA"/>
</dbReference>
<dbReference type="SMART" id="SM00368">
    <property type="entry name" value="LRR_RI"/>
    <property type="match status" value="9"/>
</dbReference>
<dbReference type="InterPro" id="IPR032675">
    <property type="entry name" value="LRR_dom_sf"/>
</dbReference>
<name>A0A7S1V8F8_9EUKA</name>
<evidence type="ECO:0000256" key="1">
    <source>
        <dbReference type="ARBA" id="ARBA00022737"/>
    </source>
</evidence>
<keyword evidence="1" id="KW-0677">Repeat</keyword>
<proteinExistence type="predicted"/>
<evidence type="ECO:0000313" key="2">
    <source>
        <dbReference type="EMBL" id="CAD9291464.1"/>
    </source>
</evidence>
<dbReference type="PANTHER" id="PTHR24111">
    <property type="entry name" value="LEUCINE-RICH REPEAT-CONTAINING PROTEIN 34"/>
    <property type="match status" value="1"/>
</dbReference>